<sequence>MTLVKKFMEDVDKNDFFVLAAQVRRDGEIADEWTRFEAKPRFELYSVGKTFIGAAAGLALEEGLITLDERVMGSFPEASYDITNENAAGITVRDLLTMRTGLSETMFWRDGYERKHVRDWVRFFYTDGKFDQKPGSAFLYNNANPYILGCLIEKKCGQNMREYLRYRLFEPIGIHNVEWTSCPMGHTIAANALQLNIDEVGRFGQLLVNGGVFNGKRILSEEYVKDMTTSYSTTGEFIPGDPPAAAGYGYQTWIDPVNHASYMWGIFGQYCVMLPEKNAVVSVISLEKSDGGSNGIYATSPLRKLIWEDLVTQV</sequence>
<dbReference type="SUPFAM" id="SSF56601">
    <property type="entry name" value="beta-lactamase/transpeptidase-like"/>
    <property type="match status" value="1"/>
</dbReference>
<evidence type="ECO:0000259" key="1">
    <source>
        <dbReference type="Pfam" id="PF00144"/>
    </source>
</evidence>
<feature type="domain" description="Beta-lactamase-related" evidence="1">
    <location>
        <begin position="13"/>
        <end position="285"/>
    </location>
</feature>
<evidence type="ECO:0000313" key="2">
    <source>
        <dbReference type="EMBL" id="UWP60099.1"/>
    </source>
</evidence>
<organism evidence="2 3">
    <name type="scientific">Ruminococcus gauvreauii</name>
    <dbReference type="NCBI Taxonomy" id="438033"/>
    <lineage>
        <taxon>Bacteria</taxon>
        <taxon>Bacillati</taxon>
        <taxon>Bacillota</taxon>
        <taxon>Clostridia</taxon>
        <taxon>Eubacteriales</taxon>
        <taxon>Oscillospiraceae</taxon>
        <taxon>Ruminococcus</taxon>
    </lineage>
</organism>
<proteinExistence type="predicted"/>
<dbReference type="RefSeq" id="WP_028529501.1">
    <property type="nucleotide sequence ID" value="NZ_CABLBR010000026.1"/>
</dbReference>
<dbReference type="EMBL" id="CP102290">
    <property type="protein sequence ID" value="UWP60099.1"/>
    <property type="molecule type" value="Genomic_DNA"/>
</dbReference>
<gene>
    <name evidence="2" type="ORF">NQ502_03300</name>
</gene>
<dbReference type="InterPro" id="IPR050789">
    <property type="entry name" value="Diverse_Enzym_Activities"/>
</dbReference>
<dbReference type="InterPro" id="IPR001466">
    <property type="entry name" value="Beta-lactam-related"/>
</dbReference>
<evidence type="ECO:0000313" key="3">
    <source>
        <dbReference type="Proteomes" id="UP001060164"/>
    </source>
</evidence>
<protein>
    <submittedName>
        <fullName evidence="2">Beta-lactamase family protein</fullName>
    </submittedName>
</protein>
<name>A0ABY5VHN4_9FIRM</name>
<dbReference type="InterPro" id="IPR012338">
    <property type="entry name" value="Beta-lactam/transpept-like"/>
</dbReference>
<accession>A0ABY5VHN4</accession>
<dbReference type="Gene3D" id="3.40.710.10">
    <property type="entry name" value="DD-peptidase/beta-lactamase superfamily"/>
    <property type="match status" value="1"/>
</dbReference>
<dbReference type="PANTHER" id="PTHR43283:SF7">
    <property type="entry name" value="BETA-LACTAMASE-RELATED DOMAIN-CONTAINING PROTEIN"/>
    <property type="match status" value="1"/>
</dbReference>
<dbReference type="Pfam" id="PF00144">
    <property type="entry name" value="Beta-lactamase"/>
    <property type="match status" value="1"/>
</dbReference>
<dbReference type="Proteomes" id="UP001060164">
    <property type="component" value="Chromosome"/>
</dbReference>
<reference evidence="2" key="1">
    <citation type="journal article" date="2022" name="Cell">
        <title>Design, construction, and in vivo augmentation of a complex gut microbiome.</title>
        <authorList>
            <person name="Cheng A.G."/>
            <person name="Ho P.Y."/>
            <person name="Aranda-Diaz A."/>
            <person name="Jain S."/>
            <person name="Yu F.B."/>
            <person name="Meng X."/>
            <person name="Wang M."/>
            <person name="Iakiviak M."/>
            <person name="Nagashima K."/>
            <person name="Zhao A."/>
            <person name="Murugkar P."/>
            <person name="Patil A."/>
            <person name="Atabakhsh K."/>
            <person name="Weakley A."/>
            <person name="Yan J."/>
            <person name="Brumbaugh A.R."/>
            <person name="Higginbottom S."/>
            <person name="Dimas A."/>
            <person name="Shiver A.L."/>
            <person name="Deutschbauer A."/>
            <person name="Neff N."/>
            <person name="Sonnenburg J.L."/>
            <person name="Huang K.C."/>
            <person name="Fischbach M.A."/>
        </authorList>
    </citation>
    <scope>NUCLEOTIDE SEQUENCE</scope>
    <source>
        <strain evidence="2">DSM 19829</strain>
    </source>
</reference>
<dbReference type="PANTHER" id="PTHR43283">
    <property type="entry name" value="BETA-LACTAMASE-RELATED"/>
    <property type="match status" value="1"/>
</dbReference>
<keyword evidence="3" id="KW-1185">Reference proteome</keyword>